<proteinExistence type="predicted"/>
<name>A0A812LH22_9DINO</name>
<dbReference type="Proteomes" id="UP000604046">
    <property type="component" value="Unassembled WGS sequence"/>
</dbReference>
<keyword evidence="2" id="KW-1185">Reference proteome</keyword>
<dbReference type="InterPro" id="IPR016024">
    <property type="entry name" value="ARM-type_fold"/>
</dbReference>
<evidence type="ECO:0000313" key="2">
    <source>
        <dbReference type="Proteomes" id="UP000604046"/>
    </source>
</evidence>
<gene>
    <name evidence="1" type="ORF">SNAT2548_LOCUS11261</name>
</gene>
<organism evidence="1 2">
    <name type="scientific">Symbiodinium natans</name>
    <dbReference type="NCBI Taxonomy" id="878477"/>
    <lineage>
        <taxon>Eukaryota</taxon>
        <taxon>Sar</taxon>
        <taxon>Alveolata</taxon>
        <taxon>Dinophyceae</taxon>
        <taxon>Suessiales</taxon>
        <taxon>Symbiodiniaceae</taxon>
        <taxon>Symbiodinium</taxon>
    </lineage>
</organism>
<comment type="caution">
    <text evidence="1">The sequence shown here is derived from an EMBL/GenBank/DDBJ whole genome shotgun (WGS) entry which is preliminary data.</text>
</comment>
<dbReference type="AlphaFoldDB" id="A0A812LH22"/>
<dbReference type="InterPro" id="IPR011989">
    <property type="entry name" value="ARM-like"/>
</dbReference>
<accession>A0A812LH22</accession>
<reference evidence="1" key="1">
    <citation type="submission" date="2021-02" db="EMBL/GenBank/DDBJ databases">
        <authorList>
            <person name="Dougan E. K."/>
            <person name="Rhodes N."/>
            <person name="Thang M."/>
            <person name="Chan C."/>
        </authorList>
    </citation>
    <scope>NUCLEOTIDE SEQUENCE</scope>
</reference>
<evidence type="ECO:0000313" key="1">
    <source>
        <dbReference type="EMBL" id="CAE7243311.1"/>
    </source>
</evidence>
<sequence>MSVGCGQHSVLEETLLTRLQRPGWCCGGFHGDTKEDFINSFTQGSLQERMDAVERLHKRLPAWGSESMRDRHSDWVAAVYDGAKIVLEQELARDPDAVYQQALHADTSVRRAVVEVLGTRASKGDERAISCCHAHLRKFPHSVFESLAKLTHPGDPRTIEAAGCVIDTYTTWSNWRLDLSGSLGRRLREIAQKDDENLVRTVCQRLEHREKDAREAAAAALKIIASKDSEHVVQEILARLNHGRAEVREVALLALGQMALPNNLEAVNATRRLLQDRSQKLVRPRAQSTLALLEGRNRPRR</sequence>
<dbReference type="EMBL" id="CAJNDS010001001">
    <property type="protein sequence ID" value="CAE7243311.1"/>
    <property type="molecule type" value="Genomic_DNA"/>
</dbReference>
<evidence type="ECO:0008006" key="3">
    <source>
        <dbReference type="Google" id="ProtNLM"/>
    </source>
</evidence>
<protein>
    <recommendedName>
        <fullName evidence="3">HEAT repeat domain-containing protein</fullName>
    </recommendedName>
</protein>
<dbReference type="Gene3D" id="1.25.10.10">
    <property type="entry name" value="Leucine-rich Repeat Variant"/>
    <property type="match status" value="1"/>
</dbReference>
<dbReference type="SUPFAM" id="SSF48371">
    <property type="entry name" value="ARM repeat"/>
    <property type="match status" value="1"/>
</dbReference>